<feature type="chain" id="PRO_5035592380" description="Cystatin domain-containing protein" evidence="4">
    <location>
        <begin position="22"/>
        <end position="126"/>
    </location>
</feature>
<dbReference type="GO" id="GO:0005615">
    <property type="term" value="C:extracellular space"/>
    <property type="evidence" value="ECO:0007669"/>
    <property type="project" value="TreeGrafter"/>
</dbReference>
<name>A0A7R9MH21_9ACAR</name>
<keyword evidence="7" id="KW-1185">Reference proteome</keyword>
<dbReference type="OrthoDB" id="1908104at2759"/>
<evidence type="ECO:0000313" key="6">
    <source>
        <dbReference type="EMBL" id="CAD7659633.1"/>
    </source>
</evidence>
<dbReference type="PANTHER" id="PTHR46186:SF2">
    <property type="entry name" value="CYSTATIN"/>
    <property type="match status" value="1"/>
</dbReference>
<keyword evidence="2" id="KW-0646">Protease inhibitor</keyword>
<dbReference type="GO" id="GO:0005737">
    <property type="term" value="C:cytoplasm"/>
    <property type="evidence" value="ECO:0007669"/>
    <property type="project" value="TreeGrafter"/>
</dbReference>
<dbReference type="SMART" id="SM00043">
    <property type="entry name" value="CY"/>
    <property type="match status" value="1"/>
</dbReference>
<sequence>MSKLAVIAVIVWTTCLVGGSGDRMTGGVKQVSVDSDNVKNLADLALDRYNKGSNAINYKQLIAIKEAKHQVVAGSKWFITFTIGEIQCPKNGVNPVADVHHCPHQTTTRSRDVFSDYMAEGLAEQY</sequence>
<protein>
    <recommendedName>
        <fullName evidence="5">Cystatin domain-containing protein</fullName>
    </recommendedName>
</protein>
<dbReference type="InterPro" id="IPR000010">
    <property type="entry name" value="Cystatin_dom"/>
</dbReference>
<evidence type="ECO:0000256" key="4">
    <source>
        <dbReference type="SAM" id="SignalP"/>
    </source>
</evidence>
<dbReference type="EMBL" id="CAJPVJ010017931">
    <property type="protein sequence ID" value="CAG2176795.1"/>
    <property type="molecule type" value="Genomic_DNA"/>
</dbReference>
<feature type="domain" description="Cystatin" evidence="5">
    <location>
        <begin position="23"/>
        <end position="117"/>
    </location>
</feature>
<dbReference type="GO" id="GO:0031982">
    <property type="term" value="C:vesicle"/>
    <property type="evidence" value="ECO:0007669"/>
    <property type="project" value="TreeGrafter"/>
</dbReference>
<accession>A0A7R9MH21</accession>
<dbReference type="SUPFAM" id="SSF54403">
    <property type="entry name" value="Cystatin/monellin"/>
    <property type="match status" value="1"/>
</dbReference>
<dbReference type="EMBL" id="OC932756">
    <property type="protein sequence ID" value="CAD7659633.1"/>
    <property type="molecule type" value="Genomic_DNA"/>
</dbReference>
<evidence type="ECO:0000256" key="1">
    <source>
        <dbReference type="ARBA" id="ARBA00009403"/>
    </source>
</evidence>
<dbReference type="PANTHER" id="PTHR46186">
    <property type="entry name" value="CYSTATIN"/>
    <property type="match status" value="1"/>
</dbReference>
<reference evidence="6" key="1">
    <citation type="submission" date="2020-11" db="EMBL/GenBank/DDBJ databases">
        <authorList>
            <person name="Tran Van P."/>
        </authorList>
    </citation>
    <scope>NUCLEOTIDE SEQUENCE</scope>
</reference>
<dbReference type="GO" id="GO:0004869">
    <property type="term" value="F:cysteine-type endopeptidase inhibitor activity"/>
    <property type="evidence" value="ECO:0007669"/>
    <property type="project" value="UniProtKB-KW"/>
</dbReference>
<dbReference type="Proteomes" id="UP000728032">
    <property type="component" value="Unassembled WGS sequence"/>
</dbReference>
<organism evidence="6">
    <name type="scientific">Oppiella nova</name>
    <dbReference type="NCBI Taxonomy" id="334625"/>
    <lineage>
        <taxon>Eukaryota</taxon>
        <taxon>Metazoa</taxon>
        <taxon>Ecdysozoa</taxon>
        <taxon>Arthropoda</taxon>
        <taxon>Chelicerata</taxon>
        <taxon>Arachnida</taxon>
        <taxon>Acari</taxon>
        <taxon>Acariformes</taxon>
        <taxon>Sarcoptiformes</taxon>
        <taxon>Oribatida</taxon>
        <taxon>Brachypylina</taxon>
        <taxon>Oppioidea</taxon>
        <taxon>Oppiidae</taxon>
        <taxon>Oppiella</taxon>
    </lineage>
</organism>
<evidence type="ECO:0000256" key="3">
    <source>
        <dbReference type="ARBA" id="ARBA00022704"/>
    </source>
</evidence>
<dbReference type="AlphaFoldDB" id="A0A7R9MH21"/>
<keyword evidence="3" id="KW-0789">Thiol protease inhibitor</keyword>
<dbReference type="InterPro" id="IPR046350">
    <property type="entry name" value="Cystatin_sf"/>
</dbReference>
<evidence type="ECO:0000259" key="5">
    <source>
        <dbReference type="SMART" id="SM00043"/>
    </source>
</evidence>
<feature type="signal peptide" evidence="4">
    <location>
        <begin position="1"/>
        <end position="21"/>
    </location>
</feature>
<dbReference type="Pfam" id="PF00031">
    <property type="entry name" value="Cystatin"/>
    <property type="match status" value="1"/>
</dbReference>
<dbReference type="CDD" id="cd00042">
    <property type="entry name" value="CY"/>
    <property type="match status" value="1"/>
</dbReference>
<evidence type="ECO:0000313" key="7">
    <source>
        <dbReference type="Proteomes" id="UP000728032"/>
    </source>
</evidence>
<keyword evidence="4" id="KW-0732">Signal</keyword>
<dbReference type="Gene3D" id="3.10.450.10">
    <property type="match status" value="1"/>
</dbReference>
<comment type="similarity">
    <text evidence="1">Belongs to the cystatin family.</text>
</comment>
<evidence type="ECO:0000256" key="2">
    <source>
        <dbReference type="ARBA" id="ARBA00022690"/>
    </source>
</evidence>
<gene>
    <name evidence="6" type="ORF">ONB1V03_LOCUS16228</name>
</gene>
<proteinExistence type="inferred from homology"/>